<dbReference type="AlphaFoldDB" id="A0A800MT47"/>
<sequence>MYHGNDIENDFFPFERQWAYLIKKGYIHSEKYLKVNCTGPLKA</sequence>
<accession>A0A800MT47</accession>
<organism evidence="1 2">
    <name type="scientific">Cytobacillus firmus</name>
    <name type="common">Bacillus firmus</name>
    <dbReference type="NCBI Taxonomy" id="1399"/>
    <lineage>
        <taxon>Bacteria</taxon>
        <taxon>Bacillati</taxon>
        <taxon>Bacillota</taxon>
        <taxon>Bacilli</taxon>
        <taxon>Bacillales</taxon>
        <taxon>Bacillaceae</taxon>
        <taxon>Cytobacillus</taxon>
    </lineage>
</organism>
<proteinExistence type="predicted"/>
<reference evidence="1 2" key="1">
    <citation type="journal article" date="2020" name="G3 (Bethesda)">
        <title>Whole Genome Sequencing and Comparative Genomics of Two Nematicidal Bacillus Strains Reveals a Wide Range of Possible Virulence Factors.</title>
        <authorList>
            <person name="Susic N."/>
            <person name="Janezic S."/>
            <person name="Rupnik M."/>
            <person name="Geric Stare B."/>
        </authorList>
    </citation>
    <scope>NUCLEOTIDE SEQUENCE [LARGE SCALE GENOMIC DNA]</scope>
    <source>
        <strain evidence="1 2">I-1582</strain>
    </source>
</reference>
<protein>
    <submittedName>
        <fullName evidence="1">Uncharacterized protein</fullName>
    </submittedName>
</protein>
<dbReference type="Proteomes" id="UP000465778">
    <property type="component" value="Unassembled WGS sequence"/>
</dbReference>
<comment type="caution">
    <text evidence="1">The sequence shown here is derived from an EMBL/GenBank/DDBJ whole genome shotgun (WGS) entry which is preliminary data.</text>
</comment>
<name>A0A800MT47_CYTFI</name>
<evidence type="ECO:0000313" key="1">
    <source>
        <dbReference type="EMBL" id="KAF0821876.1"/>
    </source>
</evidence>
<gene>
    <name evidence="1" type="ORF">KIS1582_4357</name>
</gene>
<dbReference type="EMBL" id="VDEM01000078">
    <property type="protein sequence ID" value="KAF0821876.1"/>
    <property type="molecule type" value="Genomic_DNA"/>
</dbReference>
<evidence type="ECO:0000313" key="2">
    <source>
        <dbReference type="Proteomes" id="UP000465778"/>
    </source>
</evidence>